<evidence type="ECO:0000256" key="4">
    <source>
        <dbReference type="ARBA" id="ARBA00023163"/>
    </source>
</evidence>
<evidence type="ECO:0000313" key="9">
    <source>
        <dbReference type="Proteomes" id="UP000321533"/>
    </source>
</evidence>
<dbReference type="InterPro" id="IPR039420">
    <property type="entry name" value="WalR-like"/>
</dbReference>
<evidence type="ECO:0000313" key="8">
    <source>
        <dbReference type="EMBL" id="QEC70227.1"/>
    </source>
</evidence>
<dbReference type="SMART" id="SM00421">
    <property type="entry name" value="HTH_LUXR"/>
    <property type="match status" value="1"/>
</dbReference>
<dbReference type="KEGG" id="pgin:FRZ67_13260"/>
<dbReference type="SUPFAM" id="SSF46894">
    <property type="entry name" value="C-terminal effector domain of the bipartite response regulators"/>
    <property type="match status" value="1"/>
</dbReference>
<gene>
    <name evidence="8" type="ORF">FRZ67_13260</name>
</gene>
<keyword evidence="4" id="KW-0804">Transcription</keyword>
<dbReference type="InterPro" id="IPR000792">
    <property type="entry name" value="Tscrpt_reg_LuxR_C"/>
</dbReference>
<keyword evidence="9" id="KW-1185">Reference proteome</keyword>
<dbReference type="InterPro" id="IPR011006">
    <property type="entry name" value="CheY-like_superfamily"/>
</dbReference>
<dbReference type="InterPro" id="IPR001789">
    <property type="entry name" value="Sig_transdc_resp-reg_receiver"/>
</dbReference>
<evidence type="ECO:0000259" key="7">
    <source>
        <dbReference type="PROSITE" id="PS50110"/>
    </source>
</evidence>
<feature type="modified residue" description="4-aspartylphosphate" evidence="5">
    <location>
        <position position="64"/>
    </location>
</feature>
<proteinExistence type="predicted"/>
<dbReference type="InterPro" id="IPR058245">
    <property type="entry name" value="NreC/VraR/RcsB-like_REC"/>
</dbReference>
<dbReference type="GO" id="GO:0006355">
    <property type="term" value="P:regulation of DNA-templated transcription"/>
    <property type="evidence" value="ECO:0007669"/>
    <property type="project" value="InterPro"/>
</dbReference>
<dbReference type="SUPFAM" id="SSF52172">
    <property type="entry name" value="CheY-like"/>
    <property type="match status" value="1"/>
</dbReference>
<dbReference type="PROSITE" id="PS50043">
    <property type="entry name" value="HTH_LUXR_2"/>
    <property type="match status" value="1"/>
</dbReference>
<evidence type="ECO:0000259" key="6">
    <source>
        <dbReference type="PROSITE" id="PS50043"/>
    </source>
</evidence>
<dbReference type="SMART" id="SM00448">
    <property type="entry name" value="REC"/>
    <property type="match status" value="1"/>
</dbReference>
<dbReference type="GO" id="GO:0003677">
    <property type="term" value="F:DNA binding"/>
    <property type="evidence" value="ECO:0007669"/>
    <property type="project" value="UniProtKB-KW"/>
</dbReference>
<evidence type="ECO:0000256" key="3">
    <source>
        <dbReference type="ARBA" id="ARBA00023125"/>
    </source>
</evidence>
<feature type="domain" description="HTH luxR-type" evidence="6">
    <location>
        <begin position="155"/>
        <end position="220"/>
    </location>
</feature>
<reference evidence="8 9" key="1">
    <citation type="journal article" date="2016" name="Int. J. Syst. Evol. Microbiol.">
        <title>Panacibacter ginsenosidivorans gen. nov., sp. nov., with ginsenoside converting activity isolated from soil of a ginseng field.</title>
        <authorList>
            <person name="Siddiqi M.Z."/>
            <person name="Muhammad Shafi S."/>
            <person name="Choi K.D."/>
            <person name="Im W.T."/>
        </authorList>
    </citation>
    <scope>NUCLEOTIDE SEQUENCE [LARGE SCALE GENOMIC DNA]</scope>
    <source>
        <strain evidence="8 9">Gsoil1550</strain>
    </source>
</reference>
<dbReference type="PRINTS" id="PR00038">
    <property type="entry name" value="HTHLUXR"/>
</dbReference>
<organism evidence="8 9">
    <name type="scientific">Panacibacter ginsenosidivorans</name>
    <dbReference type="NCBI Taxonomy" id="1813871"/>
    <lineage>
        <taxon>Bacteria</taxon>
        <taxon>Pseudomonadati</taxon>
        <taxon>Bacteroidota</taxon>
        <taxon>Chitinophagia</taxon>
        <taxon>Chitinophagales</taxon>
        <taxon>Chitinophagaceae</taxon>
        <taxon>Panacibacter</taxon>
    </lineage>
</organism>
<evidence type="ECO:0000256" key="5">
    <source>
        <dbReference type="PROSITE-ProRule" id="PRU00169"/>
    </source>
</evidence>
<dbReference type="Pfam" id="PF00196">
    <property type="entry name" value="GerE"/>
    <property type="match status" value="1"/>
</dbReference>
<dbReference type="Pfam" id="PF00072">
    <property type="entry name" value="Response_reg"/>
    <property type="match status" value="1"/>
</dbReference>
<dbReference type="PANTHER" id="PTHR43214">
    <property type="entry name" value="TWO-COMPONENT RESPONSE REGULATOR"/>
    <property type="match status" value="1"/>
</dbReference>
<dbReference type="GO" id="GO:0000160">
    <property type="term" value="P:phosphorelay signal transduction system"/>
    <property type="evidence" value="ECO:0007669"/>
    <property type="project" value="InterPro"/>
</dbReference>
<evidence type="ECO:0000256" key="1">
    <source>
        <dbReference type="ARBA" id="ARBA00022553"/>
    </source>
</evidence>
<sequence>MPLENNGAQTYTVALADDHVLIRNGLAGLINSFPDYKVLFQAANGQDFIDQLPLHDLPHVALLDINMPKKDGYETANWIRHHHPSVKILALSMYDNENYIIRMLKNGAKGYILKDAEPAELKLALDSIIHKGYHYSELVTGHLINTINKFDEDPKAKTALLLSDRELEFLQYVCSELSYKEIADKMFLSPRTIDGYRDAMFEKLNIKTRVGLALYAVKNGIVNLNNKS</sequence>
<dbReference type="EMBL" id="CP042435">
    <property type="protein sequence ID" value="QEC70227.1"/>
    <property type="molecule type" value="Genomic_DNA"/>
</dbReference>
<keyword evidence="2" id="KW-0805">Transcription regulation</keyword>
<dbReference type="PANTHER" id="PTHR43214:SF41">
    <property type="entry name" value="NITRATE_NITRITE RESPONSE REGULATOR PROTEIN NARP"/>
    <property type="match status" value="1"/>
</dbReference>
<dbReference type="InterPro" id="IPR016032">
    <property type="entry name" value="Sig_transdc_resp-reg_C-effctor"/>
</dbReference>
<dbReference type="Proteomes" id="UP000321533">
    <property type="component" value="Chromosome"/>
</dbReference>
<dbReference type="PROSITE" id="PS50110">
    <property type="entry name" value="RESPONSE_REGULATORY"/>
    <property type="match status" value="1"/>
</dbReference>
<keyword evidence="3" id="KW-0238">DNA-binding</keyword>
<dbReference type="AlphaFoldDB" id="A0A5B8VF64"/>
<accession>A0A5B8VF64</accession>
<protein>
    <submittedName>
        <fullName evidence="8">Response regulator transcription factor</fullName>
    </submittedName>
</protein>
<dbReference type="CDD" id="cd17535">
    <property type="entry name" value="REC_NarL-like"/>
    <property type="match status" value="1"/>
</dbReference>
<dbReference type="OrthoDB" id="9797341at2"/>
<keyword evidence="1 5" id="KW-0597">Phosphoprotein</keyword>
<feature type="domain" description="Response regulatory" evidence="7">
    <location>
        <begin position="12"/>
        <end position="129"/>
    </location>
</feature>
<dbReference type="CDD" id="cd06170">
    <property type="entry name" value="LuxR_C_like"/>
    <property type="match status" value="1"/>
</dbReference>
<name>A0A5B8VF64_9BACT</name>
<dbReference type="Gene3D" id="3.40.50.2300">
    <property type="match status" value="1"/>
</dbReference>
<evidence type="ECO:0000256" key="2">
    <source>
        <dbReference type="ARBA" id="ARBA00023015"/>
    </source>
</evidence>